<dbReference type="PANTHER" id="PTHR11061:SF49">
    <property type="entry name" value="23S RRNA (URACIL(1939)-C(5))-METHYLTRANSFERASE RLMD"/>
    <property type="match status" value="1"/>
</dbReference>
<feature type="binding site" evidence="6">
    <location>
        <position position="272"/>
    </location>
    <ligand>
        <name>S-adenosyl-L-methionine</name>
        <dbReference type="ChEBI" id="CHEBI:59789"/>
    </ligand>
</feature>
<dbReference type="EMBL" id="FN645457">
    <property type="protein sequence ID" value="CBI77517.1"/>
    <property type="molecule type" value="Genomic_DNA"/>
</dbReference>
<dbReference type="InterPro" id="IPR030390">
    <property type="entry name" value="MeTrfase_TrmA_AS"/>
</dbReference>
<dbReference type="PANTHER" id="PTHR11061">
    <property type="entry name" value="RNA M5U METHYLTRANSFERASE"/>
    <property type="match status" value="1"/>
</dbReference>
<evidence type="ECO:0000256" key="2">
    <source>
        <dbReference type="ARBA" id="ARBA00022603"/>
    </source>
</evidence>
<evidence type="ECO:0000256" key="3">
    <source>
        <dbReference type="ARBA" id="ARBA00022679"/>
    </source>
</evidence>
<dbReference type="Pfam" id="PF05958">
    <property type="entry name" value="tRNA_U5-meth_tr"/>
    <property type="match status" value="1"/>
</dbReference>
<dbReference type="Gene3D" id="2.40.50.140">
    <property type="entry name" value="Nucleic acid-binding proteins"/>
    <property type="match status" value="1"/>
</dbReference>
<dbReference type="PROSITE" id="PS51687">
    <property type="entry name" value="SAM_MT_RNA_M5U"/>
    <property type="match status" value="1"/>
</dbReference>
<accession>E6YKX9</accession>
<comment type="similarity">
    <text evidence="6">Belongs to the class I-like SAM-binding methyltransferase superfamily. RNA M5U methyltransferase family.</text>
</comment>
<dbReference type="InterPro" id="IPR029063">
    <property type="entry name" value="SAM-dependent_MTases_sf"/>
</dbReference>
<evidence type="ECO:0000256" key="7">
    <source>
        <dbReference type="PROSITE-ProRule" id="PRU10015"/>
    </source>
</evidence>
<feature type="binding site" evidence="6">
    <location>
        <position position="340"/>
    </location>
    <ligand>
        <name>S-adenosyl-L-methionine</name>
        <dbReference type="ChEBI" id="CHEBI:59789"/>
    </ligand>
</feature>
<protein>
    <submittedName>
        <fullName evidence="8">Putative enzyme</fullName>
        <ecNumber evidence="8">2.1.1.-</ecNumber>
    </submittedName>
</protein>
<dbReference type="GO" id="GO:0051539">
    <property type="term" value="F:4 iron, 4 sulfur cluster binding"/>
    <property type="evidence" value="ECO:0007669"/>
    <property type="project" value="UniProtKB-KW"/>
</dbReference>
<dbReference type="EC" id="2.1.1.-" evidence="8"/>
<dbReference type="InterPro" id="IPR010280">
    <property type="entry name" value="U5_MeTrfase_fam"/>
</dbReference>
<name>E6YKX9_9HYPH</name>
<dbReference type="Gene3D" id="3.40.50.150">
    <property type="entry name" value="Vaccinia Virus protein VP39"/>
    <property type="match status" value="1"/>
</dbReference>
<feature type="binding site" evidence="6">
    <location>
        <position position="292"/>
    </location>
    <ligand>
        <name>S-adenosyl-L-methionine</name>
        <dbReference type="ChEBI" id="CHEBI:59789"/>
    </ligand>
</feature>
<keyword evidence="1" id="KW-0004">4Fe-4S</keyword>
<feature type="binding site" evidence="6">
    <location>
        <position position="245"/>
    </location>
    <ligand>
        <name>S-adenosyl-L-methionine</name>
        <dbReference type="ChEBI" id="CHEBI:59789"/>
    </ligand>
</feature>
<dbReference type="GO" id="GO:0070041">
    <property type="term" value="F:rRNA (uridine-C5-)-methyltransferase activity"/>
    <property type="evidence" value="ECO:0007669"/>
    <property type="project" value="TreeGrafter"/>
</dbReference>
<keyword evidence="1" id="KW-0408">Iron</keyword>
<gene>
    <name evidence="8" type="ORF">BARRO_30098</name>
</gene>
<dbReference type="InterPro" id="IPR012340">
    <property type="entry name" value="NA-bd_OB-fold"/>
</dbReference>
<feature type="active site" description="Nucleophile" evidence="6">
    <location>
        <position position="366"/>
    </location>
</feature>
<dbReference type="AlphaFoldDB" id="E6YKX9"/>
<feature type="active site" evidence="7">
    <location>
        <position position="366"/>
    </location>
</feature>
<reference evidence="8" key="1">
    <citation type="journal article" date="2011" name="PLoS Genet.">
        <title>Parallel evolution of a type IV secretion system in radiating lineages of the host-restricted bacterial pathogen Bartonella.</title>
        <authorList>
            <person name="Engel P."/>
            <person name="Salzburger W."/>
            <person name="Liesch M."/>
            <person name="Chang C.C."/>
            <person name="Maruyama S."/>
            <person name="Lanz C."/>
            <person name="Calteau A."/>
            <person name="Lajus A."/>
            <person name="Medigue C."/>
            <person name="Schuster S.C."/>
            <person name="Dehio C."/>
        </authorList>
    </citation>
    <scope>NUCLEOTIDE SEQUENCE</scope>
    <source>
        <strain evidence="8">ATCC BAA-1498</strain>
    </source>
</reference>
<sequence>MSSDVVIDHVGVNGHGIAKTAYGSISVPFTLPGEVVNVALHGKYGTPITLKEKSLERVDAVCQHFEVCGGCMLQHWHFDAYRSWKRQLVVDAFKRYGLDAVISPLIECGNYTRRQVTLTASVIQKNHIVGFNRYRSPDIIAIKECPVTRSEILSKLDDIRVICALLRNNAKRFHVTVTAVENGFDVALSNCVVQNEFTRQKMIRVALSCGITRLSIEGEVLVEQEKPVIHFGDVCVEFPIGGFLQATFEAETVMGEIILAHLKKAKNAADLFAGVGTFTLRMAKKMNVHAIENNGEALANLDQAARIATGLKTVVCEKRDLFRRPLSAKELECFDSVVFDPPRSGAEEQVNELDKTTVARVVAVSCNPITLARDLSLLVAGGYIIEKVVSIDQFLWSPHIEIVATLRKQKTKKSWKL</sequence>
<keyword evidence="3 6" id="KW-0808">Transferase</keyword>
<dbReference type="Gene3D" id="2.40.50.1070">
    <property type="match status" value="1"/>
</dbReference>
<evidence type="ECO:0000313" key="8">
    <source>
        <dbReference type="EMBL" id="CBI77517.1"/>
    </source>
</evidence>
<dbReference type="GO" id="GO:0070475">
    <property type="term" value="P:rRNA base methylation"/>
    <property type="evidence" value="ECO:0007669"/>
    <property type="project" value="TreeGrafter"/>
</dbReference>
<proteinExistence type="inferred from homology"/>
<keyword evidence="1" id="KW-0479">Metal-binding</keyword>
<evidence type="ECO:0000256" key="1">
    <source>
        <dbReference type="ARBA" id="ARBA00022485"/>
    </source>
</evidence>
<keyword evidence="2 6" id="KW-0489">Methyltransferase</keyword>
<evidence type="ECO:0000256" key="4">
    <source>
        <dbReference type="ARBA" id="ARBA00022691"/>
    </source>
</evidence>
<evidence type="ECO:0000256" key="6">
    <source>
        <dbReference type="PROSITE-ProRule" id="PRU01024"/>
    </source>
</evidence>
<dbReference type="SUPFAM" id="SSF53335">
    <property type="entry name" value="S-adenosyl-L-methionine-dependent methyltransferases"/>
    <property type="match status" value="1"/>
</dbReference>
<dbReference type="PROSITE" id="PS01230">
    <property type="entry name" value="TRMA_1"/>
    <property type="match status" value="1"/>
</dbReference>
<evidence type="ECO:0000256" key="5">
    <source>
        <dbReference type="ARBA" id="ARBA00023014"/>
    </source>
</evidence>
<keyword evidence="4 6" id="KW-0949">S-adenosyl-L-methionine</keyword>
<organism evidence="8">
    <name type="scientific">Bartonella rochalimae ATCC BAA-1498</name>
    <dbReference type="NCBI Taxonomy" id="685782"/>
    <lineage>
        <taxon>Bacteria</taxon>
        <taxon>Pseudomonadati</taxon>
        <taxon>Pseudomonadota</taxon>
        <taxon>Alphaproteobacteria</taxon>
        <taxon>Hyphomicrobiales</taxon>
        <taxon>Bartonellaceae</taxon>
        <taxon>Bartonella</taxon>
    </lineage>
</organism>
<keyword evidence="5" id="KW-0411">Iron-sulfur</keyword>